<protein>
    <submittedName>
        <fullName evidence="3">Pseudaminic acid biosynthesis-associated protein PseG</fullName>
    </submittedName>
</protein>
<proteinExistence type="predicted"/>
<dbReference type="KEGG" id="pft:JBW_00745"/>
<dbReference type="Gene3D" id="3.40.50.2000">
    <property type="entry name" value="Glycogen Phosphorylase B"/>
    <property type="match status" value="1"/>
</dbReference>
<accession>I9NP65</accession>
<dbReference type="GO" id="GO:0016757">
    <property type="term" value="F:glycosyltransferase activity"/>
    <property type="evidence" value="ECO:0007669"/>
    <property type="project" value="TreeGrafter"/>
</dbReference>
<organism evidence="3 4">
    <name type="scientific">Pelosinus fermentans JBW45</name>
    <dbReference type="NCBI Taxonomy" id="1192197"/>
    <lineage>
        <taxon>Bacteria</taxon>
        <taxon>Bacillati</taxon>
        <taxon>Bacillota</taxon>
        <taxon>Negativicutes</taxon>
        <taxon>Selenomonadales</taxon>
        <taxon>Sporomusaceae</taxon>
        <taxon>Pelosinus</taxon>
    </lineage>
</organism>
<evidence type="ECO:0000313" key="3">
    <source>
        <dbReference type="EMBL" id="AJQ26097.1"/>
    </source>
</evidence>
<dbReference type="InterPro" id="IPR020023">
    <property type="entry name" value="PseG"/>
</dbReference>
<dbReference type="SUPFAM" id="SSF53756">
    <property type="entry name" value="UDP-Glycosyltransferase/glycogen phosphorylase"/>
    <property type="match status" value="1"/>
</dbReference>
<name>I9NP65_9FIRM</name>
<feature type="binding site" evidence="2">
    <location>
        <position position="277"/>
    </location>
    <ligand>
        <name>substrate</name>
    </ligand>
</feature>
<dbReference type="AlphaFoldDB" id="I9NP65"/>
<dbReference type="Proteomes" id="UP000005361">
    <property type="component" value="Chromosome"/>
</dbReference>
<dbReference type="PANTHER" id="PTHR21015:SF22">
    <property type="entry name" value="GLYCOSYLTRANSFERASE"/>
    <property type="match status" value="1"/>
</dbReference>
<sequence>MVRIAIRADGGKGVGLGHIMRCLSLANAFRKAGHLVYFFTKYNMGIALLEKEKFEVIRIPSEEKETEGFFYGNSEQLVDEADVILGLLHQYKIDILIVDSYNITNQYFLTLKSSVSCLAYIDDENKSTYPVDVVINGNVTAAYLGYRKYDDNQVLLLGPQYNMIRDEFKNISPRGIRENVEEIMITTGGSDPYHMTEKLLNIFLNNDYFSKVRFNVLVGGGFTTSQELVDLSQNHDQVVLYSNTVADTPEIIRHSSISEIMLRSDIAISAGGSTLYEFAACGVPVLAFVVAENQRFLVEKMEHLGYIINLGWYNQICEEQVVDCTKRLMNDYAARTKMSSKCLELVDSLGSERIVKELTREFVSS</sequence>
<gene>
    <name evidence="3" type="ORF">JBW_00745</name>
</gene>
<dbReference type="OrthoDB" id="9805604at2"/>
<feature type="binding site" evidence="2">
    <location>
        <position position="165"/>
    </location>
    <ligand>
        <name>substrate</name>
    </ligand>
</feature>
<feature type="active site" description="Proton acceptor" evidence="1">
    <location>
        <position position="18"/>
    </location>
</feature>
<dbReference type="RefSeq" id="WP_007959200.1">
    <property type="nucleotide sequence ID" value="NZ_CP010978.1"/>
</dbReference>
<reference evidence="4" key="2">
    <citation type="submission" date="2015-02" db="EMBL/GenBank/DDBJ databases">
        <title>Complete Genome Sequence of Pelosinus fermentans JBW45.</title>
        <authorList>
            <person name="De Leon K.B."/>
            <person name="Utturkar S.M."/>
            <person name="Camilleri L.B."/>
            <person name="Arkin A.P."/>
            <person name="Fields M.W."/>
            <person name="Brown S.D."/>
            <person name="Wall J.D."/>
        </authorList>
    </citation>
    <scope>NUCLEOTIDE SEQUENCE [LARGE SCALE GENOMIC DNA]</scope>
    <source>
        <strain evidence="4">JBW45</strain>
    </source>
</reference>
<evidence type="ECO:0000256" key="1">
    <source>
        <dbReference type="PIRSR" id="PIRSR620023-1"/>
    </source>
</evidence>
<dbReference type="NCBIfam" id="TIGR03590">
    <property type="entry name" value="PseG"/>
    <property type="match status" value="1"/>
</dbReference>
<dbReference type="HOGENOM" id="CLU_023406_1_0_9"/>
<dbReference type="STRING" id="1192197.JBW_00745"/>
<reference evidence="3 4" key="1">
    <citation type="journal article" date="2015" name="Genome Announc.">
        <title>Complete Genome Sequence of Pelosinus fermentans JBW45, a Member of a Remarkably Competitive Group of Negativicutes in the Firmicutes Phylum.</title>
        <authorList>
            <person name="De Leon K.B."/>
            <person name="Utturkar S.M."/>
            <person name="Camilleri L.B."/>
            <person name="Elias D.A."/>
            <person name="Arkin A.P."/>
            <person name="Fields M.W."/>
            <person name="Brown S.D."/>
            <person name="Wall J.D."/>
        </authorList>
    </citation>
    <scope>NUCLEOTIDE SEQUENCE [LARGE SCALE GENOMIC DNA]</scope>
    <source>
        <strain evidence="3 4">JBW45</strain>
    </source>
</reference>
<evidence type="ECO:0000256" key="2">
    <source>
        <dbReference type="PIRSR" id="PIRSR620023-2"/>
    </source>
</evidence>
<dbReference type="PANTHER" id="PTHR21015">
    <property type="entry name" value="UDP-N-ACETYLGLUCOSAMINE--N-ACETYLMURAMYL-(PENTAPEPTIDE) PYROPHOSPHORYL-UNDECAPRENOL N-ACETYLGLUCOSAMINE TRANSFERASE 1"/>
    <property type="match status" value="1"/>
</dbReference>
<dbReference type="EMBL" id="CP010978">
    <property type="protein sequence ID" value="AJQ26097.1"/>
    <property type="molecule type" value="Genomic_DNA"/>
</dbReference>
<evidence type="ECO:0000313" key="4">
    <source>
        <dbReference type="Proteomes" id="UP000005361"/>
    </source>
</evidence>
<dbReference type="Gene3D" id="3.40.50.11190">
    <property type="match status" value="1"/>
</dbReference>